<gene>
    <name evidence="2" type="ORF">LR48_Vigan10g200200</name>
</gene>
<dbReference type="Proteomes" id="UP000053144">
    <property type="component" value="Chromosome 10"/>
</dbReference>
<reference evidence="3" key="1">
    <citation type="journal article" date="2015" name="Proc. Natl. Acad. Sci. U.S.A.">
        <title>Genome sequencing of adzuki bean (Vigna angularis) provides insight into high starch and low fat accumulation and domestication.</title>
        <authorList>
            <person name="Yang K."/>
            <person name="Tian Z."/>
            <person name="Chen C."/>
            <person name="Luo L."/>
            <person name="Zhao B."/>
            <person name="Wang Z."/>
            <person name="Yu L."/>
            <person name="Li Y."/>
            <person name="Sun Y."/>
            <person name="Li W."/>
            <person name="Chen Y."/>
            <person name="Li Y."/>
            <person name="Zhang Y."/>
            <person name="Ai D."/>
            <person name="Zhao J."/>
            <person name="Shang C."/>
            <person name="Ma Y."/>
            <person name="Wu B."/>
            <person name="Wang M."/>
            <person name="Gao L."/>
            <person name="Sun D."/>
            <person name="Zhang P."/>
            <person name="Guo F."/>
            <person name="Wang W."/>
            <person name="Li Y."/>
            <person name="Wang J."/>
            <person name="Varshney R.K."/>
            <person name="Wang J."/>
            <person name="Ling H.Q."/>
            <person name="Wan P."/>
        </authorList>
    </citation>
    <scope>NUCLEOTIDE SEQUENCE</scope>
    <source>
        <strain evidence="3">cv. Jingnong 6</strain>
    </source>
</reference>
<dbReference type="EMBL" id="CM003380">
    <property type="protein sequence ID" value="KOM56110.1"/>
    <property type="molecule type" value="Genomic_DNA"/>
</dbReference>
<evidence type="ECO:0000256" key="1">
    <source>
        <dbReference type="SAM" id="MobiDB-lite"/>
    </source>
</evidence>
<accession>A0A0L9VM35</accession>
<dbReference type="Gramene" id="KOM56110">
    <property type="protein sequence ID" value="KOM56110"/>
    <property type="gene ID" value="LR48_Vigan10g200200"/>
</dbReference>
<organism evidence="2 3">
    <name type="scientific">Phaseolus angularis</name>
    <name type="common">Azuki bean</name>
    <name type="synonym">Vigna angularis</name>
    <dbReference type="NCBI Taxonomy" id="3914"/>
    <lineage>
        <taxon>Eukaryota</taxon>
        <taxon>Viridiplantae</taxon>
        <taxon>Streptophyta</taxon>
        <taxon>Embryophyta</taxon>
        <taxon>Tracheophyta</taxon>
        <taxon>Spermatophyta</taxon>
        <taxon>Magnoliopsida</taxon>
        <taxon>eudicotyledons</taxon>
        <taxon>Gunneridae</taxon>
        <taxon>Pentapetalae</taxon>
        <taxon>rosids</taxon>
        <taxon>fabids</taxon>
        <taxon>Fabales</taxon>
        <taxon>Fabaceae</taxon>
        <taxon>Papilionoideae</taxon>
        <taxon>50 kb inversion clade</taxon>
        <taxon>NPAAA clade</taxon>
        <taxon>indigoferoid/millettioid clade</taxon>
        <taxon>Phaseoleae</taxon>
        <taxon>Vigna</taxon>
    </lineage>
</organism>
<proteinExistence type="predicted"/>
<evidence type="ECO:0000313" key="3">
    <source>
        <dbReference type="Proteomes" id="UP000053144"/>
    </source>
</evidence>
<sequence>MVIVAAWWPGRLASDNKVDGTGSTTEAYTCEGERSRPFASVQNRGKRSKSDIHFSKNPSRVFFFLRASTKSSPNLQARELVAISSICETNYNNHRKNSSSSREAIVPPWKLRDSAFESFRLTATMSSPPCPRRSMRKEFPSDLAKLSQAQRDTLEQQLENQRHQRVKKASNEDGTRAMEACTRKKKTSWVREEEED</sequence>
<name>A0A0L9VM35_PHAAN</name>
<feature type="compositionally biased region" description="Polar residues" evidence="1">
    <location>
        <begin position="148"/>
        <end position="159"/>
    </location>
</feature>
<feature type="region of interest" description="Disordered" evidence="1">
    <location>
        <begin position="148"/>
        <end position="196"/>
    </location>
</feature>
<protein>
    <submittedName>
        <fullName evidence="2">Uncharacterized protein</fullName>
    </submittedName>
</protein>
<dbReference type="AlphaFoldDB" id="A0A0L9VM35"/>
<evidence type="ECO:0000313" key="2">
    <source>
        <dbReference type="EMBL" id="KOM56110.1"/>
    </source>
</evidence>